<feature type="compositionally biased region" description="Low complexity" evidence="1">
    <location>
        <begin position="22"/>
        <end position="32"/>
    </location>
</feature>
<keyword evidence="2" id="KW-0472">Membrane</keyword>
<evidence type="ECO:0000313" key="4">
    <source>
        <dbReference type="Proteomes" id="UP001582793"/>
    </source>
</evidence>
<feature type="compositionally biased region" description="Low complexity" evidence="1">
    <location>
        <begin position="324"/>
        <end position="355"/>
    </location>
</feature>
<keyword evidence="4" id="KW-1185">Reference proteome</keyword>
<name>A0ABV5CTU7_9ACTN</name>
<feature type="transmembrane region" description="Helical" evidence="2">
    <location>
        <begin position="270"/>
        <end position="288"/>
    </location>
</feature>
<feature type="transmembrane region" description="Helical" evidence="2">
    <location>
        <begin position="192"/>
        <end position="209"/>
    </location>
</feature>
<evidence type="ECO:0000313" key="3">
    <source>
        <dbReference type="EMBL" id="MFB6395436.1"/>
    </source>
</evidence>
<protein>
    <submittedName>
        <fullName evidence="3">Enediyne biosynthesis protein UnbU</fullName>
    </submittedName>
</protein>
<feature type="region of interest" description="Disordered" evidence="1">
    <location>
        <begin position="1"/>
        <end position="36"/>
    </location>
</feature>
<feature type="transmembrane region" description="Helical" evidence="2">
    <location>
        <begin position="216"/>
        <end position="233"/>
    </location>
</feature>
<feature type="transmembrane region" description="Helical" evidence="2">
    <location>
        <begin position="294"/>
        <end position="311"/>
    </location>
</feature>
<keyword evidence="2" id="KW-0812">Transmembrane</keyword>
<accession>A0ABV5CTU7</accession>
<gene>
    <name evidence="3" type="ORF">AAFH96_20315</name>
</gene>
<feature type="region of interest" description="Disordered" evidence="1">
    <location>
        <begin position="322"/>
        <end position="355"/>
    </location>
</feature>
<evidence type="ECO:0000256" key="1">
    <source>
        <dbReference type="SAM" id="MobiDB-lite"/>
    </source>
</evidence>
<feature type="transmembrane region" description="Helical" evidence="2">
    <location>
        <begin position="41"/>
        <end position="60"/>
    </location>
</feature>
<feature type="compositionally biased region" description="Low complexity" evidence="1">
    <location>
        <begin position="1"/>
        <end position="13"/>
    </location>
</feature>
<dbReference type="RefSeq" id="WP_375735232.1">
    <property type="nucleotide sequence ID" value="NZ_JBCGDC010000059.1"/>
</dbReference>
<dbReference type="Proteomes" id="UP001582793">
    <property type="component" value="Unassembled WGS sequence"/>
</dbReference>
<keyword evidence="2" id="KW-1133">Transmembrane helix</keyword>
<dbReference type="EMBL" id="JBCGDC010000059">
    <property type="protein sequence ID" value="MFB6395436.1"/>
    <property type="molecule type" value="Genomic_DNA"/>
</dbReference>
<proteinExistence type="predicted"/>
<comment type="caution">
    <text evidence="3">The sequence shown here is derived from an EMBL/GenBank/DDBJ whole genome shotgun (WGS) entry which is preliminary data.</text>
</comment>
<organism evidence="3 4">
    <name type="scientific">Polymorphospora lycopeni</name>
    <dbReference type="NCBI Taxonomy" id="3140240"/>
    <lineage>
        <taxon>Bacteria</taxon>
        <taxon>Bacillati</taxon>
        <taxon>Actinomycetota</taxon>
        <taxon>Actinomycetes</taxon>
        <taxon>Micromonosporales</taxon>
        <taxon>Micromonosporaceae</taxon>
        <taxon>Polymorphospora</taxon>
    </lineage>
</organism>
<feature type="transmembrane region" description="Helical" evidence="2">
    <location>
        <begin position="157"/>
        <end position="180"/>
    </location>
</feature>
<reference evidence="3 4" key="1">
    <citation type="submission" date="2024-04" db="EMBL/GenBank/DDBJ databases">
        <title>Polymorphospora sp. isolated from Baiyangdian Lake in Xiong'an New Area.</title>
        <authorList>
            <person name="Zhang X."/>
            <person name="Liu J."/>
        </authorList>
    </citation>
    <scope>NUCLEOTIDE SEQUENCE [LARGE SCALE GENOMIC DNA]</scope>
    <source>
        <strain evidence="3 4">2-325</strain>
    </source>
</reference>
<sequence>MTTTAAPPTSTPADRPEPVGGTTTEPAAAAAKPPTPPRVKALQRFALSITVFNIVGHLFLGFEQSPITPILALLGSYTTALLMEWVDSRAHGRVPEFTGGTGNLVTFLLPAHIAGLACAMLLWGHESIWPYLFAVTAANASKYVIRLRENGRLRHMLNPSNAGIALTLVVFPWVGIAPPYHFTNNISDTLDWLLPLAVLGAGTMLNAGLTKKIPLIMAWVLGFAAQAFLRWLFLDHSLVGALLPMTGFAFILFTNYMITDPGTTPRSRRGQVIFGLTAAATYSILVLAEVSFGLFFALVITCILRGLILLFSPARRESNRRAAEAATAATATATAGTTPAAPVAEPAKTVAGPPK</sequence>
<feature type="transmembrane region" description="Helical" evidence="2">
    <location>
        <begin position="239"/>
        <end position="258"/>
    </location>
</feature>
<evidence type="ECO:0000256" key="2">
    <source>
        <dbReference type="SAM" id="Phobius"/>
    </source>
</evidence>